<dbReference type="EMBL" id="JXST01000003">
    <property type="protein sequence ID" value="KIU18335.1"/>
    <property type="molecule type" value="Genomic_DNA"/>
</dbReference>
<sequence length="106" mass="11676">MLARANKHQPSCQCLAVPSWAVAGWSWFTAWPVGDGDNYRGSSMPMCCPGCGLDWSAVGFGLPIRGNVHRGWGSPPTGATAAVFYECLECGWCAYDDRKGEYRRRR</sequence>
<dbReference type="Proteomes" id="UP000032221">
    <property type="component" value="Unassembled WGS sequence"/>
</dbReference>
<dbReference type="AlphaFoldDB" id="A0A0D1LC16"/>
<gene>
    <name evidence="1" type="ORF">TL10_02515</name>
</gene>
<dbReference type="PATRIC" id="fig|280871.6.peg.512"/>
<comment type="caution">
    <text evidence="1">The sequence shown here is derived from an EMBL/GenBank/DDBJ whole genome shotgun (WGS) entry which is preliminary data.</text>
</comment>
<proteinExistence type="predicted"/>
<protein>
    <submittedName>
        <fullName evidence="1">Uncharacterized protein</fullName>
    </submittedName>
</protein>
<name>A0A0D1LC16_9MYCO</name>
<dbReference type="STRING" id="280871.TL10_02515"/>
<organism evidence="1 2">
    <name type="scientific">Mycolicibacterium llatzerense</name>
    <dbReference type="NCBI Taxonomy" id="280871"/>
    <lineage>
        <taxon>Bacteria</taxon>
        <taxon>Bacillati</taxon>
        <taxon>Actinomycetota</taxon>
        <taxon>Actinomycetes</taxon>
        <taxon>Mycobacteriales</taxon>
        <taxon>Mycobacteriaceae</taxon>
        <taxon>Mycolicibacterium</taxon>
    </lineage>
</organism>
<evidence type="ECO:0000313" key="1">
    <source>
        <dbReference type="EMBL" id="KIU18335.1"/>
    </source>
</evidence>
<evidence type="ECO:0000313" key="2">
    <source>
        <dbReference type="Proteomes" id="UP000032221"/>
    </source>
</evidence>
<keyword evidence="2" id="KW-1185">Reference proteome</keyword>
<accession>A0A0D1LC16</accession>
<reference evidence="1 2" key="1">
    <citation type="submission" date="2015-01" db="EMBL/GenBank/DDBJ databases">
        <title>Genome sequence of Mycobacterium llatzerense and Mycobacterium immunogenum recovered from brain abscess.</title>
        <authorList>
            <person name="Greninger A.L."/>
            <person name="Langelier C."/>
            <person name="Cunningham G."/>
            <person name="Chiu C.Y."/>
            <person name="Miller S."/>
        </authorList>
    </citation>
    <scope>NUCLEOTIDE SEQUENCE [LARGE SCALE GENOMIC DNA]</scope>
    <source>
        <strain evidence="1 2">CLUC14</strain>
    </source>
</reference>